<feature type="chain" id="PRO_5036289177" evidence="1">
    <location>
        <begin position="27"/>
        <end position="182"/>
    </location>
</feature>
<dbReference type="GO" id="GO:0030682">
    <property type="term" value="P:symbiont-mediated perturbation of host defenses"/>
    <property type="evidence" value="ECO:0007669"/>
    <property type="project" value="InterPro"/>
</dbReference>
<dbReference type="InterPro" id="IPR012674">
    <property type="entry name" value="Calycin"/>
</dbReference>
<evidence type="ECO:0000313" key="3">
    <source>
        <dbReference type="EMBL" id="NOV34776.1"/>
    </source>
</evidence>
<reference evidence="2" key="1">
    <citation type="journal article" date="2014" name="PLoS ONE">
        <title>Proteomic Analysis of Cattle Tick Rhipicephalus (Boophilus) microplus Saliva: A Comparison between Partially and Fully Engorged Females.</title>
        <authorList>
            <person name="Tirloni L."/>
            <person name="Reck J."/>
            <person name="Terra R.M."/>
            <person name="Martins J.R."/>
            <person name="Mulenga A."/>
            <person name="Sherman N.E."/>
            <person name="Fox J.W."/>
            <person name="Yates J.R.III."/>
            <person name="Termignoni C."/>
            <person name="Pinto A.F."/>
            <person name="da Silva Vaz I.Jr."/>
        </authorList>
    </citation>
    <scope>NUCLEOTIDE SEQUENCE</scope>
</reference>
<dbReference type="Gene3D" id="2.40.128.20">
    <property type="match status" value="1"/>
</dbReference>
<dbReference type="InterPro" id="IPR002970">
    <property type="entry name" value="Tick_his-bd"/>
</dbReference>
<evidence type="ECO:0000313" key="2">
    <source>
        <dbReference type="EMBL" id="JAC58987.1"/>
    </source>
</evidence>
<dbReference type="OrthoDB" id="6498060at2759"/>
<dbReference type="EMBL" id="GHWJ01002039">
    <property type="protein sequence ID" value="NOV34776.1"/>
    <property type="molecule type" value="Transcribed_RNA"/>
</dbReference>
<dbReference type="AlphaFoldDB" id="A0A034WXA7"/>
<keyword evidence="1" id="KW-0732">Signal</keyword>
<proteinExistence type="predicted"/>
<sequence length="182" mass="20527">MGMPFFTAKTAVLWSLLVIFARENEASKIQRREVLDAFKIYAHLDDVLAVSDINADGVLECVEAVRTEYQTQPKVATYLFLLKGHHGTEKKNVSVHIIPGTTPDKITIYFDNNNEQKFEAQYLYTDYETCAIVKGPYGVERCLLLVSKDKADNVPKSCITNFADLCGVSVNLYSKDLCPEYE</sequence>
<dbReference type="Pfam" id="PF02098">
    <property type="entry name" value="His_binding"/>
    <property type="match status" value="1"/>
</dbReference>
<dbReference type="VEuPathDB" id="VectorBase:LOC119174196"/>
<dbReference type="SUPFAM" id="SSF50814">
    <property type="entry name" value="Lipocalins"/>
    <property type="match status" value="1"/>
</dbReference>
<evidence type="ECO:0000256" key="1">
    <source>
        <dbReference type="SAM" id="SignalP"/>
    </source>
</evidence>
<organism evidence="2">
    <name type="scientific">Rhipicephalus microplus</name>
    <name type="common">Cattle tick</name>
    <name type="synonym">Boophilus microplus</name>
    <dbReference type="NCBI Taxonomy" id="6941"/>
    <lineage>
        <taxon>Eukaryota</taxon>
        <taxon>Metazoa</taxon>
        <taxon>Ecdysozoa</taxon>
        <taxon>Arthropoda</taxon>
        <taxon>Chelicerata</taxon>
        <taxon>Arachnida</taxon>
        <taxon>Acari</taxon>
        <taxon>Parasitiformes</taxon>
        <taxon>Ixodida</taxon>
        <taxon>Ixodoidea</taxon>
        <taxon>Ixodidae</taxon>
        <taxon>Rhipicephalinae</taxon>
        <taxon>Rhipicephalus</taxon>
        <taxon>Boophilus</taxon>
    </lineage>
</organism>
<reference evidence="3" key="2">
    <citation type="submission" date="2019-09" db="EMBL/GenBank/DDBJ databases">
        <title>Organ-specific transcriptomic study of the physiology of the cattle tick, Rhipicephalus microplus.</title>
        <authorList>
            <person name="Tirloni L."/>
            <person name="Braz G."/>
            <person name="Gandara A.C.P."/>
            <person name="Sabadin G.A."/>
            <person name="da Silva R.M."/>
            <person name="Guizzo M.G."/>
            <person name="Machado J.A."/>
            <person name="Costa E.P."/>
            <person name="Gomes H.F."/>
            <person name="Moraes J."/>
            <person name="Mota M.B.S."/>
            <person name="Mesquita R.D."/>
            <person name="Alvarenga P.H."/>
            <person name="Alves F."/>
            <person name="Seixas A."/>
            <person name="da Fonseca R.N."/>
            <person name="Fogaca A."/>
            <person name="Logullo C."/>
            <person name="Tanaka A."/>
            <person name="Daffre S."/>
            <person name="Termignoni C."/>
            <person name="Vaz I.S.Jr."/>
            <person name="Oliveira P.L."/>
            <person name="Ribeiro J.M."/>
        </authorList>
    </citation>
    <scope>NUCLEOTIDE SEQUENCE</scope>
    <source>
        <strain evidence="3">Porto Alegre</strain>
    </source>
</reference>
<dbReference type="EMBL" id="GBBR01000075">
    <property type="protein sequence ID" value="JAC58987.1"/>
    <property type="molecule type" value="Transcribed_RNA"/>
</dbReference>
<protein>
    <submittedName>
        <fullName evidence="2">Lipocalin 19</fullName>
    </submittedName>
    <submittedName>
        <fullName evidence="3">Putative lipocalin-5 1</fullName>
    </submittedName>
</protein>
<dbReference type="GO" id="GO:0043176">
    <property type="term" value="F:amine binding"/>
    <property type="evidence" value="ECO:0007669"/>
    <property type="project" value="InterPro"/>
</dbReference>
<feature type="signal peptide" evidence="1">
    <location>
        <begin position="1"/>
        <end position="26"/>
    </location>
</feature>
<name>A0A034WXA7_RHIMP</name>
<accession>A0A034WXA7</accession>